<evidence type="ECO:0000313" key="2">
    <source>
        <dbReference type="EMBL" id="OTA03748.1"/>
    </source>
</evidence>
<feature type="region of interest" description="Disordered" evidence="1">
    <location>
        <begin position="215"/>
        <end position="289"/>
    </location>
</feature>
<protein>
    <submittedName>
        <fullName evidence="2">Uncharacterized protein</fullName>
    </submittedName>
</protein>
<organism evidence="2 3">
    <name type="scientific">Trichoderma parareesei</name>
    <name type="common">Filamentous fungus</name>
    <dbReference type="NCBI Taxonomy" id="858221"/>
    <lineage>
        <taxon>Eukaryota</taxon>
        <taxon>Fungi</taxon>
        <taxon>Dikarya</taxon>
        <taxon>Ascomycota</taxon>
        <taxon>Pezizomycotina</taxon>
        <taxon>Sordariomycetes</taxon>
        <taxon>Hypocreomycetidae</taxon>
        <taxon>Hypocreales</taxon>
        <taxon>Hypocreaceae</taxon>
        <taxon>Trichoderma</taxon>
    </lineage>
</organism>
<feature type="region of interest" description="Disordered" evidence="1">
    <location>
        <begin position="379"/>
        <end position="472"/>
    </location>
</feature>
<dbReference type="Proteomes" id="UP000219286">
    <property type="component" value="Unassembled WGS sequence"/>
</dbReference>
<evidence type="ECO:0000313" key="3">
    <source>
        <dbReference type="Proteomes" id="UP000219286"/>
    </source>
</evidence>
<dbReference type="EMBL" id="LFMI01000438">
    <property type="protein sequence ID" value="OTA03748.1"/>
    <property type="molecule type" value="Genomic_DNA"/>
</dbReference>
<name>A0A2H2ZCU5_TRIPA</name>
<sequence length="626" mass="66030">MDPDLLDREIDNLLADTDGMELSFVDDGDFEAYASFLSSVPGDVVVSFPGANVYDDDERMEDVAFARPTPFDSFDDSVTIQESPISKFFGLGILRDSGLDEEMASLDLSGAAADPEVEFLTAAMARLTLTSHVGDDITMEQQLPQEDVAMVVLQGPIPPASVVVDMAEPEEPAQPVPVVDMAEPEEPAPPTGNPTELNGPIFPAVEVIPVTETAQPEEPTPDVGDIVPDAAPDSPQSASPPRWPSAGEGEEDWREQGAWSDDDLHQQVPSRPFTPPHREAEIRPGISPGSSLEEEMICALLGIAPGNLSRSPSPASDNEDAPLWAFPPGMADIPGGATSTNLSLNDLFDLRQQIEPTPLWAFPPEMAEAGATNRSLNDLFRTTSEGNPTTEGAADEPSTEEQAPAVPVVPGPDPVAVADSQEPTPEDQPQAGSSESPNDDKATLAPGEEVAEEQPLATETPAPANIPEIVVTPEPSRVVQVDVAPIKIGGLFFPGGNTILPATPAPVTPLPVKKGPDPEAVKAALAKDLRNIMRRRQQPASIFHAKRPEKSSALIRSPAAAERDAQLRSPQSLLSLAGAGADANGGADAVDEAPATVTIASPAVMKAIRESEARRGVRHLGNADER</sequence>
<feature type="compositionally biased region" description="Low complexity" evidence="1">
    <location>
        <begin position="228"/>
        <end position="240"/>
    </location>
</feature>
<dbReference type="AlphaFoldDB" id="A0A2H2ZCU5"/>
<gene>
    <name evidence="2" type="ORF">A9Z42_0042320</name>
</gene>
<accession>A0A2H2ZCU5</accession>
<feature type="region of interest" description="Disordered" evidence="1">
    <location>
        <begin position="181"/>
        <end position="200"/>
    </location>
</feature>
<feature type="compositionally biased region" description="Polar residues" evidence="1">
    <location>
        <begin position="379"/>
        <end position="390"/>
    </location>
</feature>
<reference evidence="2 3" key="1">
    <citation type="journal article" date="2015" name="Genome Announc.">
        <title>Genome sequence and annotation of Trichoderma parareesei, the ancestor of the cellulase producer Trichoderma reesei.</title>
        <authorList>
            <person name="Yang D."/>
            <person name="Pomraning K."/>
            <person name="Kopchinskiy A."/>
            <person name="Karimi Aghcheh R."/>
            <person name="Atanasova L."/>
            <person name="Chenthamara K."/>
            <person name="Baker S.E."/>
            <person name="Zhang R."/>
            <person name="Shen Q."/>
            <person name="Freitag M."/>
            <person name="Kubicek C.P."/>
            <person name="Druzhinina I.S."/>
        </authorList>
    </citation>
    <scope>NUCLEOTIDE SEQUENCE [LARGE SCALE GENOMIC DNA]</scope>
    <source>
        <strain evidence="2 3">CBS 125925</strain>
    </source>
</reference>
<evidence type="ECO:0000256" key="1">
    <source>
        <dbReference type="SAM" id="MobiDB-lite"/>
    </source>
</evidence>
<feature type="region of interest" description="Disordered" evidence="1">
    <location>
        <begin position="536"/>
        <end position="567"/>
    </location>
</feature>
<keyword evidence="3" id="KW-1185">Reference proteome</keyword>
<proteinExistence type="predicted"/>
<dbReference type="OrthoDB" id="4898715at2759"/>
<comment type="caution">
    <text evidence="2">The sequence shown here is derived from an EMBL/GenBank/DDBJ whole genome shotgun (WGS) entry which is preliminary data.</text>
</comment>